<dbReference type="CDD" id="cd02966">
    <property type="entry name" value="TlpA_like_family"/>
    <property type="match status" value="1"/>
</dbReference>
<dbReference type="SUPFAM" id="SSF52833">
    <property type="entry name" value="Thioredoxin-like"/>
    <property type="match status" value="1"/>
</dbReference>
<dbReference type="InterPro" id="IPR017937">
    <property type="entry name" value="Thioredoxin_CS"/>
</dbReference>
<keyword evidence="8" id="KW-1185">Reference proteome</keyword>
<keyword evidence="3" id="KW-1015">Disulfide bond</keyword>
<gene>
    <name evidence="7" type="ORF">SAMN06265222_110142</name>
</gene>
<dbReference type="Proteomes" id="UP001158067">
    <property type="component" value="Unassembled WGS sequence"/>
</dbReference>
<evidence type="ECO:0000256" key="2">
    <source>
        <dbReference type="ARBA" id="ARBA00022748"/>
    </source>
</evidence>
<proteinExistence type="predicted"/>
<dbReference type="Pfam" id="PF13905">
    <property type="entry name" value="Thioredoxin_8"/>
    <property type="match status" value="1"/>
</dbReference>
<comment type="caution">
    <text evidence="7">The sequence shown here is derived from an EMBL/GenBank/DDBJ whole genome shotgun (WGS) entry which is preliminary data.</text>
</comment>
<accession>A0ABY1QER7</accession>
<evidence type="ECO:0000256" key="4">
    <source>
        <dbReference type="ARBA" id="ARBA00023284"/>
    </source>
</evidence>
<reference evidence="7 8" key="1">
    <citation type="submission" date="2017-05" db="EMBL/GenBank/DDBJ databases">
        <authorList>
            <person name="Varghese N."/>
            <person name="Submissions S."/>
        </authorList>
    </citation>
    <scope>NUCLEOTIDE SEQUENCE [LARGE SCALE GENOMIC DNA]</scope>
    <source>
        <strain evidence="7 8">DSM 25457</strain>
    </source>
</reference>
<evidence type="ECO:0000313" key="7">
    <source>
        <dbReference type="EMBL" id="SMP67298.1"/>
    </source>
</evidence>
<dbReference type="PANTHER" id="PTHR42852">
    <property type="entry name" value="THIOL:DISULFIDE INTERCHANGE PROTEIN DSBE"/>
    <property type="match status" value="1"/>
</dbReference>
<evidence type="ECO:0000313" key="8">
    <source>
        <dbReference type="Proteomes" id="UP001158067"/>
    </source>
</evidence>
<feature type="domain" description="Thioredoxin" evidence="6">
    <location>
        <begin position="246"/>
        <end position="413"/>
    </location>
</feature>
<sequence length="440" mass="48306">MQITLTPMTTRYCLIVLMLFACLAGLGRFNGSTVAAEPPAETTPAETTPAETTETEGDETPSQTVDADSEGAEEIDPLAVPDGSVEDLFEFMADLLKKAPRQKPPELLDSLNAVVKTAAKIRTVEGVTLDEEIQAIQRQLQIQSFLVRMAPNQKQEFEDFVQSLAEDERPQIQGIGMVYQMQPEIRAVRSKTNEEQLDLIARVNKVLDTIGPSRNAYSLGSQLARGLEAGSPNLAITVYEDLAARLQSSDEAEIQSLADRLQGAIRQLKLVGNPIELSGPTDQDKPFDWDAYRGKIVLVDFWASWCGPCRGEIPNMKRNLAAYADDFDIVGINMDTKQATMEKYINSEDIGWVNIIGEEETGTGWDHPIAKHYGVSGIPKAILVDREGIVVSLSARGRKLDQLLADLIGPLPEEETDADAEEEEPSEDSDETADDKPTDN</sequence>
<dbReference type="GO" id="GO:0016853">
    <property type="term" value="F:isomerase activity"/>
    <property type="evidence" value="ECO:0007669"/>
    <property type="project" value="UniProtKB-KW"/>
</dbReference>
<organism evidence="7 8">
    <name type="scientific">Neorhodopirellula lusitana</name>
    <dbReference type="NCBI Taxonomy" id="445327"/>
    <lineage>
        <taxon>Bacteria</taxon>
        <taxon>Pseudomonadati</taxon>
        <taxon>Planctomycetota</taxon>
        <taxon>Planctomycetia</taxon>
        <taxon>Pirellulales</taxon>
        <taxon>Pirellulaceae</taxon>
        <taxon>Neorhodopirellula</taxon>
    </lineage>
</organism>
<comment type="subcellular location">
    <subcellularLocation>
        <location evidence="1">Cell envelope</location>
    </subcellularLocation>
</comment>
<dbReference type="Gene3D" id="3.40.30.10">
    <property type="entry name" value="Glutaredoxin"/>
    <property type="match status" value="1"/>
</dbReference>
<dbReference type="InterPro" id="IPR013766">
    <property type="entry name" value="Thioredoxin_domain"/>
</dbReference>
<name>A0ABY1QER7_9BACT</name>
<dbReference type="InterPro" id="IPR036249">
    <property type="entry name" value="Thioredoxin-like_sf"/>
</dbReference>
<dbReference type="InterPro" id="IPR012336">
    <property type="entry name" value="Thioredoxin-like_fold"/>
</dbReference>
<keyword evidence="7" id="KW-0413">Isomerase</keyword>
<dbReference type="PANTHER" id="PTHR42852:SF6">
    <property type="entry name" value="THIOL:DISULFIDE INTERCHANGE PROTEIN DSBE"/>
    <property type="match status" value="1"/>
</dbReference>
<evidence type="ECO:0000256" key="5">
    <source>
        <dbReference type="SAM" id="MobiDB-lite"/>
    </source>
</evidence>
<evidence type="ECO:0000256" key="3">
    <source>
        <dbReference type="ARBA" id="ARBA00023157"/>
    </source>
</evidence>
<dbReference type="InterPro" id="IPR050553">
    <property type="entry name" value="Thioredoxin_ResA/DsbE_sf"/>
</dbReference>
<keyword evidence="2" id="KW-0201">Cytochrome c-type biogenesis</keyword>
<evidence type="ECO:0000259" key="6">
    <source>
        <dbReference type="PROSITE" id="PS51352"/>
    </source>
</evidence>
<dbReference type="PROSITE" id="PS00194">
    <property type="entry name" value="THIOREDOXIN_1"/>
    <property type="match status" value="1"/>
</dbReference>
<feature type="region of interest" description="Disordered" evidence="5">
    <location>
        <begin position="406"/>
        <end position="440"/>
    </location>
</feature>
<feature type="compositionally biased region" description="Low complexity" evidence="5">
    <location>
        <begin position="35"/>
        <end position="52"/>
    </location>
</feature>
<dbReference type="RefSeq" id="WP_283433913.1">
    <property type="nucleotide sequence ID" value="NZ_FXUG01000010.1"/>
</dbReference>
<dbReference type="PROSITE" id="PS51352">
    <property type="entry name" value="THIOREDOXIN_2"/>
    <property type="match status" value="1"/>
</dbReference>
<protein>
    <submittedName>
        <fullName evidence="7">Thiol-disulfide isomerase or thioredoxin</fullName>
    </submittedName>
</protein>
<keyword evidence="4" id="KW-0676">Redox-active center</keyword>
<feature type="compositionally biased region" description="Acidic residues" evidence="5">
    <location>
        <begin position="412"/>
        <end position="433"/>
    </location>
</feature>
<dbReference type="EMBL" id="FXUG01000010">
    <property type="protein sequence ID" value="SMP67298.1"/>
    <property type="molecule type" value="Genomic_DNA"/>
</dbReference>
<evidence type="ECO:0000256" key="1">
    <source>
        <dbReference type="ARBA" id="ARBA00004196"/>
    </source>
</evidence>
<feature type="region of interest" description="Disordered" evidence="5">
    <location>
        <begin position="35"/>
        <end position="74"/>
    </location>
</feature>